<organism evidence="1 2">
    <name type="scientific">Mycolicibacterium bacteremicum</name>
    <name type="common">Mycobacterium bacteremicum</name>
    <dbReference type="NCBI Taxonomy" id="564198"/>
    <lineage>
        <taxon>Bacteria</taxon>
        <taxon>Bacillati</taxon>
        <taxon>Actinomycetota</taxon>
        <taxon>Actinomycetes</taxon>
        <taxon>Mycobacteriales</taxon>
        <taxon>Mycobacteriaceae</taxon>
        <taxon>Mycolicibacterium</taxon>
    </lineage>
</organism>
<comment type="caution">
    <text evidence="1">The sequence shown here is derived from an EMBL/GenBank/DDBJ whole genome shotgun (WGS) entry which is preliminary data.</text>
</comment>
<protein>
    <recommendedName>
        <fullName evidence="3">Class I SAM-dependent methyltransferase</fullName>
    </recommendedName>
</protein>
<proteinExistence type="predicted"/>
<dbReference type="STRING" id="564198.BST17_03115"/>
<evidence type="ECO:0000313" key="1">
    <source>
        <dbReference type="EMBL" id="ORA06651.1"/>
    </source>
</evidence>
<dbReference type="Proteomes" id="UP000192366">
    <property type="component" value="Unassembled WGS sequence"/>
</dbReference>
<dbReference type="AlphaFoldDB" id="A0A1W9Z2V6"/>
<dbReference type="InterPro" id="IPR029063">
    <property type="entry name" value="SAM-dependent_MTases_sf"/>
</dbReference>
<gene>
    <name evidence="1" type="ORF">BST17_03115</name>
</gene>
<name>A0A1W9Z2V6_MYCBA</name>
<accession>A0A1W9Z2V6</accession>
<dbReference type="EMBL" id="MVHJ01000002">
    <property type="protein sequence ID" value="ORA06651.1"/>
    <property type="molecule type" value="Genomic_DNA"/>
</dbReference>
<reference evidence="1 2" key="1">
    <citation type="submission" date="2017-02" db="EMBL/GenBank/DDBJ databases">
        <title>The new phylogeny of genus Mycobacterium.</title>
        <authorList>
            <person name="Tortoli E."/>
            <person name="Trovato A."/>
            <person name="Cirillo D.M."/>
        </authorList>
    </citation>
    <scope>NUCLEOTIDE SEQUENCE [LARGE SCALE GENOMIC DNA]</scope>
    <source>
        <strain evidence="1 2">DSM 45578</strain>
    </source>
</reference>
<evidence type="ECO:0000313" key="2">
    <source>
        <dbReference type="Proteomes" id="UP000192366"/>
    </source>
</evidence>
<dbReference type="Gene3D" id="3.40.50.150">
    <property type="entry name" value="Vaccinia Virus protein VP39"/>
    <property type="match status" value="1"/>
</dbReference>
<evidence type="ECO:0008006" key="3">
    <source>
        <dbReference type="Google" id="ProtNLM"/>
    </source>
</evidence>
<keyword evidence="2" id="KW-1185">Reference proteome</keyword>
<sequence>MTPHFDSDETTAWFTDRLKGADCYLEFGSGGSTYLAAQLGVRFATVESDRKFLDAVRAQIEGHDLLRPSQIFHHADIGPTGRWGRPLGRVDSERMQQFRRYSDAPTGFDCVPDLVLIDGRFRVACALKAMSRYPAATVIVDDFLGRPHYEILRNHADIRMVGRMAVMESWDPRGCHETLRLTETLPA</sequence>